<dbReference type="Ensembl" id="ENSCAFT00845034267.1">
    <property type="protein sequence ID" value="ENSCAFP00845026823.1"/>
    <property type="gene ID" value="ENSCAFG00845019252.1"/>
</dbReference>
<dbReference type="InterPro" id="IPR017920">
    <property type="entry name" value="COMM"/>
</dbReference>
<proteinExistence type="predicted"/>
<dbReference type="GO" id="GO:0007165">
    <property type="term" value="P:signal transduction"/>
    <property type="evidence" value="ECO:0000318"/>
    <property type="project" value="GO_Central"/>
</dbReference>
<feature type="compositionally biased region" description="Pro residues" evidence="1">
    <location>
        <begin position="260"/>
        <end position="273"/>
    </location>
</feature>
<dbReference type="Pfam" id="PF21672">
    <property type="entry name" value="COMM_HN"/>
    <property type="match status" value="1"/>
</dbReference>
<reference evidence="2" key="2">
    <citation type="submission" date="2025-08" db="UniProtKB">
        <authorList>
            <consortium name="Ensembl"/>
        </authorList>
    </citation>
    <scope>IDENTIFICATION</scope>
    <source>
        <strain evidence="2">Boxer</strain>
    </source>
</reference>
<name>A0A8I3P595_CANLF</name>
<dbReference type="Reactome" id="R-CFA-8951664">
    <property type="pathway name" value="Neddylation"/>
</dbReference>
<accession>A0A8I3P595</accession>
<dbReference type="FunCoup" id="A0A8I3P595">
    <property type="interactions" value="644"/>
</dbReference>
<evidence type="ECO:0000313" key="2">
    <source>
        <dbReference type="Ensembl" id="ENSCAFP00845026823.1"/>
    </source>
</evidence>
<reference evidence="2" key="1">
    <citation type="submission" date="2020-03" db="EMBL/GenBank/DDBJ databases">
        <title>Long-read based genome assembly of a Labrador retriever dog.</title>
        <authorList>
            <person name="Eory L."/>
            <person name="Zhang W."/>
            <person name="Schoenebeck J."/>
        </authorList>
    </citation>
    <scope>NUCLEOTIDE SEQUENCE [LARGE SCALE GENOMIC DNA]</scope>
    <source>
        <strain evidence="2">Labrador retriever</strain>
    </source>
</reference>
<dbReference type="InterPro" id="IPR037356">
    <property type="entry name" value="COMMD4"/>
</dbReference>
<dbReference type="PANTHER" id="PTHR16231">
    <property type="entry name" value="COMM DOMAIN-CONTAINING PROTEIN 4-8 FAMILY MEMBER"/>
    <property type="match status" value="1"/>
</dbReference>
<dbReference type="PANTHER" id="PTHR16231:SF4">
    <property type="entry name" value="COMM DOMAIN-CONTAINING PROTEIN 4"/>
    <property type="match status" value="1"/>
</dbReference>
<dbReference type="PROSITE" id="PS51269">
    <property type="entry name" value="COMM"/>
    <property type="match status" value="1"/>
</dbReference>
<gene>
    <name evidence="2" type="primary">COMMD4</name>
</gene>
<dbReference type="CDD" id="cd04752">
    <property type="entry name" value="Commd4"/>
    <property type="match status" value="1"/>
</dbReference>
<sequence length="316" mass="34145">CGRHLATPQPSILTACLAPVQRFRFCGDLDCPDWVLAEISTLAKISSVKLRLLCSQVLKELLGQGIDYEKILKLTADARFESGDVKATVAVLSFILSSAAKHSVDGESLSSELQQLGLPKGTSVLSPEHAASLCRCYEEKQSPLQEHLRACSLRVNRLAGVGWRVDYTLSSSLLRSVEEPMVHLRLEVVASSGAPAQPVAMSLSADKFQVLLAGETRLYLEGEGASRTPADCHPPAHLFPCRTEAGSDPDEQPGLRRRPPSPLPTAGPAPGPWRPGLLGSPLRTQHKDSGDFSTLPSLPHERHLSAVFTSRKNKLV</sequence>
<dbReference type="GeneTree" id="ENSGT00390000015516"/>
<dbReference type="AlphaFoldDB" id="A0A8I3P595"/>
<reference evidence="2" key="3">
    <citation type="submission" date="2025-09" db="UniProtKB">
        <authorList>
            <consortium name="Ensembl"/>
        </authorList>
    </citation>
    <scope>IDENTIFICATION</scope>
    <source>
        <strain evidence="2">Boxer</strain>
    </source>
</reference>
<dbReference type="Proteomes" id="UP000805418">
    <property type="component" value="Chromosome 30"/>
</dbReference>
<feature type="region of interest" description="Disordered" evidence="1">
    <location>
        <begin position="227"/>
        <end position="300"/>
    </location>
</feature>
<dbReference type="Pfam" id="PF07258">
    <property type="entry name" value="COMM_domain"/>
    <property type="match status" value="1"/>
</dbReference>
<keyword evidence="3" id="KW-1185">Reference proteome</keyword>
<organism evidence="2 3">
    <name type="scientific">Canis lupus familiaris</name>
    <name type="common">Dog</name>
    <name type="synonym">Canis familiaris</name>
    <dbReference type="NCBI Taxonomy" id="9615"/>
    <lineage>
        <taxon>Eukaryota</taxon>
        <taxon>Metazoa</taxon>
        <taxon>Chordata</taxon>
        <taxon>Craniata</taxon>
        <taxon>Vertebrata</taxon>
        <taxon>Euteleostomi</taxon>
        <taxon>Mammalia</taxon>
        <taxon>Eutheria</taxon>
        <taxon>Laurasiatheria</taxon>
        <taxon>Carnivora</taxon>
        <taxon>Caniformia</taxon>
        <taxon>Canidae</taxon>
        <taxon>Canis</taxon>
    </lineage>
</organism>
<evidence type="ECO:0000313" key="3">
    <source>
        <dbReference type="Proteomes" id="UP000805418"/>
    </source>
</evidence>
<dbReference type="InterPro" id="IPR047155">
    <property type="entry name" value="COMMD4/6/7/8"/>
</dbReference>
<evidence type="ECO:0000256" key="1">
    <source>
        <dbReference type="SAM" id="MobiDB-lite"/>
    </source>
</evidence>
<dbReference type="OrthoDB" id="284322at2759"/>
<protein>
    <submittedName>
        <fullName evidence="2">COMM domain containing 4</fullName>
    </submittedName>
</protein>